<dbReference type="KEGG" id="fma:FMG_1351"/>
<dbReference type="InterPro" id="IPR007253">
    <property type="entry name" value="Cell_wall-bd_2"/>
</dbReference>
<dbReference type="PROSITE" id="PS00018">
    <property type="entry name" value="EF_HAND_1"/>
    <property type="match status" value="1"/>
</dbReference>
<proteinExistence type="predicted"/>
<evidence type="ECO:0000313" key="2">
    <source>
        <dbReference type="EMBL" id="BAG08769.1"/>
    </source>
</evidence>
<feature type="signal peptide" evidence="1">
    <location>
        <begin position="1"/>
        <end position="30"/>
    </location>
</feature>
<dbReference type="AlphaFoldDB" id="B0S329"/>
<dbReference type="InterPro" id="IPR051922">
    <property type="entry name" value="Bact_Sporulation_Assoc"/>
</dbReference>
<dbReference type="RefSeq" id="WP_012291014.1">
    <property type="nucleotide sequence ID" value="NC_010376.1"/>
</dbReference>
<gene>
    <name evidence="2" type="ordered locus">FMG_1351</name>
</gene>
<dbReference type="eggNOG" id="COG4886">
    <property type="taxonomic scope" value="Bacteria"/>
</dbReference>
<reference evidence="2 3" key="1">
    <citation type="journal article" date="2008" name="DNA Res.">
        <title>Complete genome sequence of Finegoldia magna, an anaerobic opportunistic pathogen.</title>
        <authorList>
            <person name="Goto T."/>
            <person name="Yamashita A."/>
            <person name="Hirakawa H."/>
            <person name="Matsutani M."/>
            <person name="Todo K."/>
            <person name="Ohshima K."/>
            <person name="Toh H."/>
            <person name="Miyamoto K."/>
            <person name="Kuhara S."/>
            <person name="Hattori M."/>
            <person name="Shimizu T."/>
            <person name="Akimoto S."/>
        </authorList>
    </citation>
    <scope>NUCLEOTIDE SEQUENCE [LARGE SCALE GENOMIC DNA]</scope>
    <source>
        <strain evidence="3">ATCC 29328 / DSM 20472 / WAL 2508</strain>
    </source>
</reference>
<dbReference type="HOGENOM" id="CLU_365560_0_0_9"/>
<dbReference type="Gene3D" id="3.40.50.12090">
    <property type="match status" value="2"/>
</dbReference>
<dbReference type="SUPFAM" id="SSF52058">
    <property type="entry name" value="L domain-like"/>
    <property type="match status" value="1"/>
</dbReference>
<dbReference type="Pfam" id="PF04122">
    <property type="entry name" value="CW_binding_2"/>
    <property type="match status" value="3"/>
</dbReference>
<dbReference type="PANTHER" id="PTHR30032:SF8">
    <property type="entry name" value="GERMINATION-SPECIFIC N-ACETYLMURAMOYL-L-ALANINE AMIDASE"/>
    <property type="match status" value="1"/>
</dbReference>
<dbReference type="Gene3D" id="3.80.10.10">
    <property type="entry name" value="Ribonuclease Inhibitor"/>
    <property type="match status" value="2"/>
</dbReference>
<protein>
    <submittedName>
        <fullName evidence="2">N-acetylmuramoyl-L-alanine amidase</fullName>
    </submittedName>
</protein>
<sequence length="810" mass="89943">MKKTSKLIKVILVFALIIGAFSFNSSFAAAQDVEINETNFPDANFRKMLKAKEYDADENGKLSESEIKAIKNIDVAGKLVGNLKGLEYFTELEELTCTNSSLTSLDITKNTKLKKVECGKNPIKSIDLSKNTELLEFSCGLGRLENIDLSNNKKIQKIETYNCPLNKINLKNCTNLKYLDCSGGEITTLDVSDNVNLTTLICSSNKFFTLDLSKNTKLVELYIIDNPISEIDLSNKNNLETFGCSNTFIKKLDVSKNTKLKNLYCSEVGLRNLDVSKNTDLVRLECDKNQLTSLNLTNNSMIQELDCKYNRISNLDLSRQIFLKNLDCGNNILEKLDLSKNTEIKNVKCNDNLLKEINLKSCKDLEELDCRYNKLENIDITNNSKMLQIKCNNNELKSLNLEKSSGLKYIECGNNKLSNLDLSTTKNANLDLNNPTVQELDVEISKKDNSLDLTKLPGKFDPSKVKNLKSAKFDGKKLIVDKDAKTVTYDYNAGGKNYLKVTMNVKFSDKEEDIERLAGSDRIATAIEVSKKEYPSASTVIIARSDIYPDSLAAASISHKLRAPILLTESNKLDDRVKTEIKRLKATNVIIVGGEKSITKDVHDALLEYDKDKNIERIAGNNRYETSAALAKKLVEDLKEVKHAAVIASGENFADALTAGAYAAGEYYPILLVQKDEIDPSIAKVIKSYEINKTIIAGGKMSVSENVEKDLPKDTQRIAGADRYETSAKIADQLFKTQLTYVASGEVFADALVTSPVAASHKTPILLVSKNGASKEVKDYVKKTIDYFIIVGGEKSVPNSVVLELEKASK</sequence>
<dbReference type="PANTHER" id="PTHR30032">
    <property type="entry name" value="N-ACETYLMURAMOYL-L-ALANINE AMIDASE-RELATED"/>
    <property type="match status" value="1"/>
</dbReference>
<dbReference type="Proteomes" id="UP000001319">
    <property type="component" value="Chromosome"/>
</dbReference>
<dbReference type="InterPro" id="IPR018247">
    <property type="entry name" value="EF_Hand_1_Ca_BS"/>
</dbReference>
<keyword evidence="1" id="KW-0732">Signal</keyword>
<evidence type="ECO:0000256" key="1">
    <source>
        <dbReference type="SAM" id="SignalP"/>
    </source>
</evidence>
<dbReference type="eggNOG" id="COG2247">
    <property type="taxonomic scope" value="Bacteria"/>
</dbReference>
<dbReference type="InterPro" id="IPR032675">
    <property type="entry name" value="LRR_dom_sf"/>
</dbReference>
<name>B0S329_FINM2</name>
<feature type="chain" id="PRO_5002755222" evidence="1">
    <location>
        <begin position="31"/>
        <end position="810"/>
    </location>
</feature>
<keyword evidence="3" id="KW-1185">Reference proteome</keyword>
<dbReference type="EMBL" id="AP008971">
    <property type="protein sequence ID" value="BAG08769.1"/>
    <property type="molecule type" value="Genomic_DNA"/>
</dbReference>
<evidence type="ECO:0000313" key="3">
    <source>
        <dbReference type="Proteomes" id="UP000001319"/>
    </source>
</evidence>
<accession>B0S329</accession>
<organism evidence="2 3">
    <name type="scientific">Finegoldia magna (strain ATCC 29328 / DSM 20472 / WAL 2508)</name>
    <name type="common">Peptostreptococcus magnus</name>
    <dbReference type="NCBI Taxonomy" id="334413"/>
    <lineage>
        <taxon>Bacteria</taxon>
        <taxon>Bacillati</taxon>
        <taxon>Bacillota</taxon>
        <taxon>Tissierellia</taxon>
        <taxon>Tissierellales</taxon>
        <taxon>Peptoniphilaceae</taxon>
        <taxon>Finegoldia</taxon>
    </lineage>
</organism>